<dbReference type="Proteomes" id="UP000029628">
    <property type="component" value="Unassembled WGS sequence"/>
</dbReference>
<evidence type="ECO:0000313" key="17">
    <source>
        <dbReference type="Proteomes" id="UP000029628"/>
    </source>
</evidence>
<dbReference type="PANTHER" id="PTHR12128">
    <property type="entry name" value="DIHYDRODIPICOLINATE SYNTHASE"/>
    <property type="match status" value="1"/>
</dbReference>
<feature type="binding site" evidence="12 15">
    <location>
        <position position="47"/>
    </location>
    <ligand>
        <name>pyruvate</name>
        <dbReference type="ChEBI" id="CHEBI:15361"/>
    </ligand>
</feature>
<feature type="active site" description="Schiff-base intermediate with substrate" evidence="12 14">
    <location>
        <position position="164"/>
    </location>
</feature>
<feature type="site" description="Part of a proton relay during catalysis" evidence="12">
    <location>
        <position position="46"/>
    </location>
</feature>
<gene>
    <name evidence="12" type="primary">dapA</name>
    <name evidence="16" type="ORF">HMPREF0872_02350</name>
</gene>
<sequence>MKTFGRVITAMITPFCQDGTVDFEGSVQLANYLLDHGSDGLVVCGTTGESPTISDEDKLLLFQRIVESCGKKGTIIANTGTNSTQHSVEFTKRASATGVDALMAVVPFYNKPNQEGQYLHFKAIAEASSLPIMIYNVPGRVGTSITANTLARLHREYPHICAIKEASGNLNLASEIKYSLPDSFMMYSGDDGLTLPLLSVGACGVISVVSHIAGTKMSNMIQAYEENRGLDAERIHRELVPLFKAMFITTNPIPIKYAVRKMGLPAGPFRLPMCEPNDAEAAVIESALEPYK</sequence>
<evidence type="ECO:0000256" key="2">
    <source>
        <dbReference type="ARBA" id="ARBA00005120"/>
    </source>
</evidence>
<dbReference type="CDD" id="cd00950">
    <property type="entry name" value="DHDPS"/>
    <property type="match status" value="1"/>
</dbReference>
<dbReference type="Pfam" id="PF00701">
    <property type="entry name" value="DHDPS"/>
    <property type="match status" value="1"/>
</dbReference>
<feature type="binding site" evidence="12 15">
    <location>
        <position position="206"/>
    </location>
    <ligand>
        <name>pyruvate</name>
        <dbReference type="ChEBI" id="CHEBI:15361"/>
    </ligand>
</feature>
<keyword evidence="5 12" id="KW-0963">Cytoplasm</keyword>
<evidence type="ECO:0000313" key="16">
    <source>
        <dbReference type="EMBL" id="KGF47950.1"/>
    </source>
</evidence>
<dbReference type="InterPro" id="IPR005263">
    <property type="entry name" value="DapA"/>
</dbReference>
<dbReference type="eggNOG" id="COG0329">
    <property type="taxonomic scope" value="Bacteria"/>
</dbReference>
<comment type="subcellular location">
    <subcellularLocation>
        <location evidence="12">Cytoplasm</location>
    </subcellularLocation>
</comment>
<evidence type="ECO:0000256" key="3">
    <source>
        <dbReference type="ARBA" id="ARBA00007592"/>
    </source>
</evidence>
<dbReference type="Gene3D" id="3.20.20.70">
    <property type="entry name" value="Aldolase class I"/>
    <property type="match status" value="1"/>
</dbReference>
<keyword evidence="6 12" id="KW-0028">Amino-acid biosynthesis</keyword>
<dbReference type="PIRSF" id="PIRSF001365">
    <property type="entry name" value="DHDPS"/>
    <property type="match status" value="1"/>
</dbReference>
<comment type="subunit">
    <text evidence="12">Homotetramer; dimer of dimers.</text>
</comment>
<organism evidence="16 17">
    <name type="scientific">Veillonella montpellierensis DNF00314</name>
    <dbReference type="NCBI Taxonomy" id="1401067"/>
    <lineage>
        <taxon>Bacteria</taxon>
        <taxon>Bacillati</taxon>
        <taxon>Bacillota</taxon>
        <taxon>Negativicutes</taxon>
        <taxon>Veillonellales</taxon>
        <taxon>Veillonellaceae</taxon>
        <taxon>Veillonella</taxon>
    </lineage>
</organism>
<keyword evidence="8 12" id="KW-0457">Lysine biosynthesis</keyword>
<evidence type="ECO:0000256" key="7">
    <source>
        <dbReference type="ARBA" id="ARBA00022915"/>
    </source>
</evidence>
<dbReference type="UniPathway" id="UPA00034">
    <property type="reaction ID" value="UER00017"/>
</dbReference>
<comment type="caution">
    <text evidence="16">The sequence shown here is derived from an EMBL/GenBank/DDBJ whole genome shotgun (WGS) entry which is preliminary data.</text>
</comment>
<comment type="catalytic activity">
    <reaction evidence="11 12">
        <text>L-aspartate 4-semialdehyde + pyruvate = (2S,4S)-4-hydroxy-2,3,4,5-tetrahydrodipicolinate + H2O + H(+)</text>
        <dbReference type="Rhea" id="RHEA:34171"/>
        <dbReference type="ChEBI" id="CHEBI:15361"/>
        <dbReference type="ChEBI" id="CHEBI:15377"/>
        <dbReference type="ChEBI" id="CHEBI:15378"/>
        <dbReference type="ChEBI" id="CHEBI:67139"/>
        <dbReference type="ChEBI" id="CHEBI:537519"/>
        <dbReference type="EC" id="4.3.3.7"/>
    </reaction>
</comment>
<accession>A0A096AMB6</accession>
<dbReference type="PANTHER" id="PTHR12128:SF66">
    <property type="entry name" value="4-HYDROXY-2-OXOGLUTARATE ALDOLASE, MITOCHONDRIAL"/>
    <property type="match status" value="1"/>
</dbReference>
<dbReference type="SUPFAM" id="SSF51569">
    <property type="entry name" value="Aldolase"/>
    <property type="match status" value="1"/>
</dbReference>
<keyword evidence="10 12" id="KW-0704">Schiff base</keyword>
<evidence type="ECO:0000256" key="9">
    <source>
        <dbReference type="ARBA" id="ARBA00023239"/>
    </source>
</evidence>
<dbReference type="GO" id="GO:0005829">
    <property type="term" value="C:cytosol"/>
    <property type="evidence" value="ECO:0007669"/>
    <property type="project" value="TreeGrafter"/>
</dbReference>
<name>A0A096AMB6_9FIRM</name>
<evidence type="ECO:0000256" key="14">
    <source>
        <dbReference type="PIRSR" id="PIRSR001365-1"/>
    </source>
</evidence>
<evidence type="ECO:0000256" key="10">
    <source>
        <dbReference type="ARBA" id="ARBA00023270"/>
    </source>
</evidence>
<reference evidence="16 17" key="1">
    <citation type="submission" date="2014-07" db="EMBL/GenBank/DDBJ databases">
        <authorList>
            <person name="McCorrison J."/>
            <person name="Sanka R."/>
            <person name="Torralba M."/>
            <person name="Gillis M."/>
            <person name="Haft D.H."/>
            <person name="Methe B."/>
            <person name="Sutton G."/>
            <person name="Nelson K.E."/>
        </authorList>
    </citation>
    <scope>NUCLEOTIDE SEQUENCE [LARGE SCALE GENOMIC DNA]</scope>
    <source>
        <strain evidence="16 17">DNF00314</strain>
    </source>
</reference>
<dbReference type="NCBIfam" id="TIGR00674">
    <property type="entry name" value="dapA"/>
    <property type="match status" value="1"/>
</dbReference>
<dbReference type="EMBL" id="JRNT01000006">
    <property type="protein sequence ID" value="KGF47950.1"/>
    <property type="molecule type" value="Genomic_DNA"/>
</dbReference>
<dbReference type="InterPro" id="IPR020625">
    <property type="entry name" value="Schiff_base-form_aldolases_AS"/>
</dbReference>
<protein>
    <recommendedName>
        <fullName evidence="4 12">4-hydroxy-tetrahydrodipicolinate synthase</fullName>
        <shortName evidence="12">HTPA synthase</shortName>
        <ecNumber evidence="4 12">4.3.3.7</ecNumber>
    </recommendedName>
</protein>
<dbReference type="AlphaFoldDB" id="A0A096AMB6"/>
<keyword evidence="17" id="KW-1185">Reference proteome</keyword>
<evidence type="ECO:0000256" key="12">
    <source>
        <dbReference type="HAMAP-Rule" id="MF_00418"/>
    </source>
</evidence>
<dbReference type="GO" id="GO:0019877">
    <property type="term" value="P:diaminopimelate biosynthetic process"/>
    <property type="evidence" value="ECO:0007669"/>
    <property type="project" value="UniProtKB-UniRule"/>
</dbReference>
<dbReference type="HAMAP" id="MF_00418">
    <property type="entry name" value="DapA"/>
    <property type="match status" value="1"/>
</dbReference>
<comment type="pathway">
    <text evidence="2 12">Amino-acid biosynthesis; L-lysine biosynthesis via DAP pathway; (S)-tetrahydrodipicolinate from L-aspartate: step 3/4.</text>
</comment>
<evidence type="ECO:0000256" key="11">
    <source>
        <dbReference type="ARBA" id="ARBA00047836"/>
    </source>
</evidence>
<evidence type="ECO:0000256" key="15">
    <source>
        <dbReference type="PIRSR" id="PIRSR001365-2"/>
    </source>
</evidence>
<keyword evidence="7 12" id="KW-0220">Diaminopimelate biosynthesis</keyword>
<dbReference type="RefSeq" id="WP_028257724.1">
    <property type="nucleotide sequence ID" value="NZ_JRNT01000006.1"/>
</dbReference>
<dbReference type="GO" id="GO:0008840">
    <property type="term" value="F:4-hydroxy-tetrahydrodipicolinate synthase activity"/>
    <property type="evidence" value="ECO:0007669"/>
    <property type="project" value="UniProtKB-UniRule"/>
</dbReference>
<dbReference type="SMART" id="SM01130">
    <property type="entry name" value="DHDPS"/>
    <property type="match status" value="1"/>
</dbReference>
<comment type="caution">
    <text evidence="12">Was originally thought to be a dihydrodipicolinate synthase (DHDPS), catalyzing the condensation of (S)-aspartate-beta-semialdehyde [(S)-ASA] and pyruvate to dihydrodipicolinate (DHDP). However, it was shown in E.coli that the product of the enzymatic reaction is not dihydrodipicolinate but in fact (4S)-4-hydroxy-2,3,4,5-tetrahydro-(2S)-dipicolinic acid (HTPA), and that the consecutive dehydration reaction leading to DHDP is not spontaneous but catalyzed by DapB.</text>
</comment>
<comment type="function">
    <text evidence="1 12">Catalyzes the condensation of (S)-aspartate-beta-semialdehyde [(S)-ASA] and pyruvate to 4-hydroxy-tetrahydrodipicolinate (HTPA).</text>
</comment>
<proteinExistence type="inferred from homology"/>
<dbReference type="PROSITE" id="PS00666">
    <property type="entry name" value="DHDPS_2"/>
    <property type="match status" value="1"/>
</dbReference>
<dbReference type="PRINTS" id="PR00146">
    <property type="entry name" value="DHPICSNTHASE"/>
</dbReference>
<evidence type="ECO:0000256" key="13">
    <source>
        <dbReference type="PIRNR" id="PIRNR001365"/>
    </source>
</evidence>
<evidence type="ECO:0000256" key="4">
    <source>
        <dbReference type="ARBA" id="ARBA00012086"/>
    </source>
</evidence>
<evidence type="ECO:0000256" key="8">
    <source>
        <dbReference type="ARBA" id="ARBA00023154"/>
    </source>
</evidence>
<dbReference type="EC" id="4.3.3.7" evidence="4 12"/>
<dbReference type="InterPro" id="IPR002220">
    <property type="entry name" value="DapA-like"/>
</dbReference>
<feature type="active site" description="Proton donor/acceptor" evidence="12 14">
    <location>
        <position position="135"/>
    </location>
</feature>
<evidence type="ECO:0000256" key="6">
    <source>
        <dbReference type="ARBA" id="ARBA00022605"/>
    </source>
</evidence>
<evidence type="ECO:0000256" key="5">
    <source>
        <dbReference type="ARBA" id="ARBA00022490"/>
    </source>
</evidence>
<dbReference type="InterPro" id="IPR013785">
    <property type="entry name" value="Aldolase_TIM"/>
</dbReference>
<dbReference type="GO" id="GO:0009089">
    <property type="term" value="P:lysine biosynthetic process via diaminopimelate"/>
    <property type="evidence" value="ECO:0007669"/>
    <property type="project" value="UniProtKB-UniRule"/>
</dbReference>
<comment type="similarity">
    <text evidence="3 12 13">Belongs to the DapA family.</text>
</comment>
<evidence type="ECO:0000256" key="1">
    <source>
        <dbReference type="ARBA" id="ARBA00003294"/>
    </source>
</evidence>
<keyword evidence="9 12" id="KW-0456">Lyase</keyword>
<feature type="site" description="Part of a proton relay during catalysis" evidence="12">
    <location>
        <position position="109"/>
    </location>
</feature>